<evidence type="ECO:0000313" key="35">
    <source>
        <dbReference type="Proteomes" id="UP000528151"/>
    </source>
</evidence>
<dbReference type="EMBL" id="JACAVN010000002">
    <property type="protein sequence ID" value="NYA00892.1"/>
    <property type="molecule type" value="Genomic_DNA"/>
</dbReference>
<feature type="transmembrane region" description="Helical" evidence="9">
    <location>
        <begin position="76"/>
        <end position="96"/>
    </location>
</feature>
<evidence type="ECO:0000313" key="30">
    <source>
        <dbReference type="Proteomes" id="UP000460224"/>
    </source>
</evidence>
<dbReference type="EMBL" id="AABEKY010000002">
    <property type="protein sequence ID" value="EAG9386514.1"/>
    <property type="molecule type" value="Genomic_DNA"/>
</dbReference>
<dbReference type="GO" id="GO:0005886">
    <property type="term" value="C:plasma membrane"/>
    <property type="evidence" value="ECO:0007669"/>
    <property type="project" value="UniProtKB-SubCell"/>
</dbReference>
<comment type="function">
    <text evidence="8">The phosphoenolpyruvate-dependent sugar phosphotransferase system (PTS), a major carbohydrate active -transport system, catalyzes the phosphorylation of incoming sugar substrates concomitant with their translocation across the cell membrane.</text>
</comment>
<evidence type="ECO:0000313" key="31">
    <source>
        <dbReference type="Proteomes" id="UP000467536"/>
    </source>
</evidence>
<reference evidence="25 26" key="1">
    <citation type="journal article" date="2018" name="BMC Genomics">
        <title>Genes significantly associated with lineage II food isolates of Listeria monocytogenes.</title>
        <authorList>
            <person name="Pirone-Davies C."/>
            <person name="Chen Y."/>
            <person name="Pightling A."/>
            <person name="Ryan G."/>
            <person name="Wang Y."/>
            <person name="Yao K."/>
            <person name="Hoffmann M."/>
            <person name="Allard M.W."/>
        </authorList>
    </citation>
    <scope>NUCLEOTIDE SEQUENCE [LARGE SCALE GENOMIC DNA]</scope>
    <source>
        <strain evidence="25 26">PNUSAL000550</strain>
    </source>
</reference>
<evidence type="ECO:0000313" key="12">
    <source>
        <dbReference type="EMBL" id="EAD1184374.1"/>
    </source>
</evidence>
<dbReference type="Proteomes" id="UP000489121">
    <property type="component" value="Unassembled WGS sequence"/>
</dbReference>
<dbReference type="Proteomes" id="UP000427828">
    <property type="component" value="Unassembled WGS sequence"/>
</dbReference>
<keyword evidence="7 8" id="KW-0472">Membrane</keyword>
<dbReference type="GO" id="GO:1902815">
    <property type="term" value="P:N,N'-diacetylchitobiose import"/>
    <property type="evidence" value="ECO:0007669"/>
    <property type="project" value="TreeGrafter"/>
</dbReference>
<dbReference type="EMBL" id="QXLS01000002">
    <property type="protein sequence ID" value="RKA09590.1"/>
    <property type="molecule type" value="Genomic_DNA"/>
</dbReference>
<dbReference type="Proteomes" id="UP000544530">
    <property type="component" value="Unassembled WGS sequence"/>
</dbReference>
<feature type="transmembrane region" description="Helical" evidence="9">
    <location>
        <begin position="32"/>
        <end position="56"/>
    </location>
</feature>
<feature type="transmembrane region" description="Helical" evidence="9">
    <location>
        <begin position="286"/>
        <end position="306"/>
    </location>
</feature>
<evidence type="ECO:0000256" key="7">
    <source>
        <dbReference type="ARBA" id="ARBA00023136"/>
    </source>
</evidence>
<dbReference type="Proteomes" id="UP000840197">
    <property type="component" value="Unassembled WGS sequence"/>
</dbReference>
<reference evidence="19" key="8">
    <citation type="submission" date="2019-10" db="EMBL/GenBank/DDBJ databases">
        <authorList>
            <consortium name="NCBI Pathogen Detection Project"/>
        </authorList>
    </citation>
    <scope>NUCLEOTIDE SEQUENCE</scope>
    <source>
        <strain evidence="19">09CEB371LM</strain>
        <strain evidence="21">CFIAFB20130012</strain>
        <strain evidence="20">CFIAFB20140010</strain>
        <strain evidence="22">LiDS0115</strain>
    </source>
</reference>
<protein>
    <recommendedName>
        <fullName evidence="8">Permease IIC component</fullName>
    </recommendedName>
</protein>
<evidence type="ECO:0000313" key="34">
    <source>
        <dbReference type="Proteomes" id="UP000527632"/>
    </source>
</evidence>
<evidence type="ECO:0000313" key="22">
    <source>
        <dbReference type="EMBL" id="HAC3055588.1"/>
    </source>
</evidence>
<dbReference type="GO" id="GO:0008982">
    <property type="term" value="F:protein-N(PI)-phosphohistidine-sugar phosphotransferase activity"/>
    <property type="evidence" value="ECO:0007669"/>
    <property type="project" value="UniProtKB-UniRule"/>
</dbReference>
<evidence type="ECO:0000256" key="3">
    <source>
        <dbReference type="ARBA" id="ARBA00022475"/>
    </source>
</evidence>
<feature type="transmembrane region" description="Helical" evidence="9">
    <location>
        <begin position="221"/>
        <end position="243"/>
    </location>
</feature>
<reference evidence="23 30" key="3">
    <citation type="submission" date="2018-04" db="EMBL/GenBank/DDBJ databases">
        <title>Genome Analysis of a Prevalent Clone of Listeria monocytogenes Sequence Type 87 in China.</title>
        <authorList>
            <person name="Wang Y."/>
        </authorList>
    </citation>
    <scope>NUCLEOTIDE SEQUENCE [LARGE SCALE GENOMIC DNA]</scope>
    <source>
        <strain evidence="23 30">ICDC_LM1523</strain>
    </source>
</reference>
<comment type="caution">
    <text evidence="12">The sequence shown here is derived from an EMBL/GenBank/DDBJ whole genome shotgun (WGS) entry which is preliminary data.</text>
</comment>
<dbReference type="Proteomes" id="UP000840039">
    <property type="component" value="Unassembled WGS sequence"/>
</dbReference>
<evidence type="ECO:0000256" key="6">
    <source>
        <dbReference type="ARBA" id="ARBA00022989"/>
    </source>
</evidence>
<evidence type="ECO:0000313" key="14">
    <source>
        <dbReference type="EMBL" id="EAG9386514.1"/>
    </source>
</evidence>
<dbReference type="Pfam" id="PF02378">
    <property type="entry name" value="PTS_EIIC"/>
    <property type="match status" value="1"/>
</dbReference>
<evidence type="ECO:0000313" key="18">
    <source>
        <dbReference type="EMBL" id="EDO0984476.1"/>
    </source>
</evidence>
<evidence type="ECO:0000256" key="1">
    <source>
        <dbReference type="ARBA" id="ARBA00004651"/>
    </source>
</evidence>
<reference evidence="27 28" key="4">
    <citation type="submission" date="2018-06" db="EMBL/GenBank/DDBJ databases">
        <authorList>
            <consortium name="GenomeTrakr: Next Generation Sequencing Network for Food Pathogen Tracability"/>
        </authorList>
    </citation>
    <scope>NUCLEOTIDE SEQUENCE [LARGE SCALE GENOMIC DNA]</scope>
    <source>
        <strain evidence="11 27">CFSAN008042</strain>
        <strain evidence="13 35">CFSAN063727</strain>
        <strain evidence="12 28">FDA00008584</strain>
        <strain evidence="16 29">FLAG-51482A</strain>
        <strain evidence="15 34">LS1344</strain>
    </source>
</reference>
<evidence type="ECO:0000313" key="17">
    <source>
        <dbReference type="EMBL" id="ECY9781609.1"/>
    </source>
</evidence>
<dbReference type="InterPro" id="IPR004796">
    <property type="entry name" value="PTS_IIC_cello"/>
</dbReference>
<keyword evidence="6 9" id="KW-1133">Transmembrane helix</keyword>
<evidence type="ECO:0000313" key="15">
    <source>
        <dbReference type="EMBL" id="EAH4242524.1"/>
    </source>
</evidence>
<evidence type="ECO:0000313" key="11">
    <source>
        <dbReference type="EMBL" id="EAC7480172.1"/>
    </source>
</evidence>
<evidence type="ECO:0000256" key="5">
    <source>
        <dbReference type="ARBA" id="ARBA00022692"/>
    </source>
</evidence>
<dbReference type="EMBL" id="AAALRN010000002">
    <property type="protein sequence ID" value="EAD1184374.1"/>
    <property type="molecule type" value="Genomic_DNA"/>
</dbReference>
<feature type="transmembrane region" description="Helical" evidence="9">
    <location>
        <begin position="357"/>
        <end position="378"/>
    </location>
</feature>
<proteinExistence type="predicted"/>
<dbReference type="GO" id="GO:0009401">
    <property type="term" value="P:phosphoenolpyruvate-dependent sugar phosphotransferase system"/>
    <property type="evidence" value="ECO:0007669"/>
    <property type="project" value="InterPro"/>
</dbReference>
<evidence type="ECO:0000313" key="13">
    <source>
        <dbReference type="EMBL" id="EAG4460761.1"/>
    </source>
</evidence>
<reference evidence="24 36" key="9">
    <citation type="submission" date="2020-06" db="EMBL/GenBank/DDBJ databases">
        <title>Two Listeria outbreaks in Switzerland in 2018 and 2020.</title>
        <authorList>
            <person name="Stevens M.J.A."/>
            <person name="Bloemberg G."/>
            <person name="Nusch-Inderbinnen M."/>
            <person name="Stephan R."/>
        </authorList>
    </citation>
    <scope>NUCLEOTIDE SEQUENCE [LARGE SCALE GENOMIC DNA]</scope>
    <source>
        <strain evidence="24 36">N18-0707</strain>
    </source>
</reference>
<gene>
    <name evidence="25" type="primary">licc_5</name>
    <name evidence="16" type="ORF">BCZ19_06955</name>
    <name evidence="13" type="ORF">CA369_00525</name>
    <name evidence="14" type="ORF">CW845_03330</name>
    <name evidence="23" type="ORF">DCK61_11300</name>
    <name evidence="11" type="ORF">DQ70_05710</name>
    <name evidence="25" type="ORF">DYZ80_01234</name>
    <name evidence="15" type="ORF">E5F58_11060</name>
    <name evidence="17" type="ORF">F6515_01240</name>
    <name evidence="18" type="ORF">FV747_00500</name>
    <name evidence="19" type="ORF">GHH22_05345</name>
    <name evidence="20" type="ORF">GYP27_02670</name>
    <name evidence="21" type="ORF">GYR60_02525</name>
    <name evidence="22" type="ORF">GZK27_08725</name>
    <name evidence="24" type="ORF">HZJ64_03520</name>
    <name evidence="12" type="ORF">QD52_04655</name>
</gene>
<dbReference type="EMBL" id="DAAEEB010000003">
    <property type="protein sequence ID" value="HAA8052580.1"/>
    <property type="molecule type" value="Genomic_DNA"/>
</dbReference>
<sequence>MNGFIAFMEKYFIPYAAKIGGQRHLVAIRDGFITTMPLMILGSFAVLINNFPIPAYQKFMNNLFGEGTWQAFGGNVWNGTFAILALLIAFTVAYNLAKSYDKDPLSSAVVSVATFFTIGAIAPGADGVANTGGLGSTGLFLALIIAILSTEIFTRLSGSPKLIINMPDGVPPAVSRSFAALFPAMITVSIFGLITAFFQAAGVTNLVISFYELVQEPFMGLANSLPAALLLAFVSAFLWFFGLHGANIIDPFMQTINIPAIEANVKALEAGKELPYIVNKPFFDSFVNLGGTGATIGLIIAIFIVARKHKAYMTVSKLSAAPGIFNINEPMMFGLPIVLNPIMFIPYILAPLVLVTVAYFATAIGWVPACTIVTPWTTPPIIGGALATQSIAGGVLAAVNLGLSILIFLPFAKIAQIQELRREKEALAAEGVTAE</sequence>
<dbReference type="KEGG" id="lmok:CQ02_13695"/>
<evidence type="ECO:0000259" key="10">
    <source>
        <dbReference type="PROSITE" id="PS51105"/>
    </source>
</evidence>
<reference evidence="17 32" key="7">
    <citation type="submission" date="2019-09" db="EMBL/GenBank/DDBJ databases">
        <authorList>
            <consortium name="PulseNet: The National Subtyping Network for Foodborne Disease Surveillance"/>
            <person name="Tarr C.L."/>
            <person name="Trees E."/>
            <person name="Katz L.S."/>
            <person name="Carleton-Romer H.A."/>
            <person name="Stroika S."/>
            <person name="Kucerova Z."/>
            <person name="Roache K.F."/>
            <person name="Sabol A.L."/>
            <person name="Besser J."/>
            <person name="Gerner-Smidt P."/>
        </authorList>
    </citation>
    <scope>NUCLEOTIDE SEQUENCE [LARGE SCALE GENOMIC DNA]</scope>
    <source>
        <strain evidence="17 32">PNUSAL005692</strain>
    </source>
</reference>
<evidence type="ECO:0000313" key="38">
    <source>
        <dbReference type="Proteomes" id="UP000841561"/>
    </source>
</evidence>
<evidence type="ECO:0000313" key="19">
    <source>
        <dbReference type="EMBL" id="HAA8052580.1"/>
    </source>
</evidence>
<dbReference type="AlphaFoldDB" id="A0A0B8QSF8"/>
<feature type="domain" description="PTS EIIC type-3" evidence="10">
    <location>
        <begin position="8"/>
        <end position="411"/>
    </location>
</feature>
<evidence type="ECO:0000256" key="9">
    <source>
        <dbReference type="SAM" id="Phobius"/>
    </source>
</evidence>
<evidence type="ECO:0000313" key="20">
    <source>
        <dbReference type="EMBL" id="HAB7720872.1"/>
    </source>
</evidence>
<dbReference type="EMBL" id="AABGUK010000004">
    <property type="protein sequence ID" value="EAH4242524.1"/>
    <property type="molecule type" value="Genomic_DNA"/>
</dbReference>
<accession>A0A0B8QSF8</accession>
<dbReference type="PIRSF" id="PIRSF006351">
    <property type="entry name" value="PTS_EIIC-Cellobiose"/>
    <property type="match status" value="1"/>
</dbReference>
<dbReference type="Proteomes" id="UP000403352">
    <property type="component" value="Unassembled WGS sequence"/>
</dbReference>
<dbReference type="NCBIfam" id="TIGR00410">
    <property type="entry name" value="lacE"/>
    <property type="match status" value="1"/>
</dbReference>
<evidence type="ECO:0000313" key="16">
    <source>
        <dbReference type="EMBL" id="ECX6924402.1"/>
    </source>
</evidence>
<dbReference type="Proteomes" id="UP000522199">
    <property type="component" value="Unassembled WGS sequence"/>
</dbReference>
<dbReference type="Proteomes" id="UP000460224">
    <property type="component" value="Unassembled WGS sequence"/>
</dbReference>
<dbReference type="InterPro" id="IPR003352">
    <property type="entry name" value="PTS_EIIC"/>
</dbReference>
<comment type="subcellular location">
    <subcellularLocation>
        <location evidence="1">Cell membrane</location>
        <topology evidence="1">Multi-pass membrane protein</topology>
    </subcellularLocation>
</comment>
<dbReference type="EMBL" id="AANEHK010000001">
    <property type="protein sequence ID" value="EDO0984476.1"/>
    <property type="molecule type" value="Genomic_DNA"/>
</dbReference>
<reference evidence="14 33" key="5">
    <citation type="submission" date="2019-04" db="EMBL/GenBank/DDBJ databases">
        <authorList>
            <consortium name="GenomeTrakr network: Whole genome sequencing for foodborne pathogen traceback"/>
        </authorList>
    </citation>
    <scope>NUCLEOTIDE SEQUENCE [LARGE SCALE GENOMIC DNA]</scope>
    <source>
        <strain evidence="14 33">CFSAN072474</strain>
    </source>
</reference>
<keyword evidence="5 9" id="KW-0812">Transmembrane</keyword>
<dbReference type="EMBL" id="AALAQH010000003">
    <property type="protein sequence ID" value="ECX6924402.1"/>
    <property type="molecule type" value="Genomic_DNA"/>
</dbReference>
<reference evidence="37 38" key="2">
    <citation type="journal article" date="2018" name="Genome Biol.">
        <title>SKESA: strategic k-mer extension for scrupulous assemblies.</title>
        <authorList>
            <person name="Souvorov A."/>
            <person name="Agarwala R."/>
            <person name="Lipman D.J."/>
        </authorList>
    </citation>
    <scope>NUCLEOTIDE SEQUENCE [LARGE SCALE GENOMIC DNA]</scope>
    <source>
        <strain evidence="19">09CEB371LM</strain>
        <strain evidence="21 37">CFIAFB20130012</strain>
        <strain evidence="20">CFIAFB20140010</strain>
        <strain evidence="22 38">LiDS0115</strain>
    </source>
</reference>
<dbReference type="EMBL" id="DAAIHR010000002">
    <property type="protein sequence ID" value="HAB8397382.1"/>
    <property type="molecule type" value="Genomic_DNA"/>
</dbReference>
<dbReference type="EMBL" id="AAAJWF010000003">
    <property type="protein sequence ID" value="EAC7480172.1"/>
    <property type="molecule type" value="Genomic_DNA"/>
</dbReference>
<dbReference type="Proteomes" id="UP000272537">
    <property type="component" value="Unassembled WGS sequence"/>
</dbReference>
<evidence type="ECO:0000313" key="26">
    <source>
        <dbReference type="Proteomes" id="UP000272537"/>
    </source>
</evidence>
<keyword evidence="3 8" id="KW-1003">Cell membrane</keyword>
<dbReference type="Proteomes" id="UP000368512">
    <property type="component" value="Unassembled WGS sequence"/>
</dbReference>
<dbReference type="PANTHER" id="PTHR33989:SF4">
    <property type="entry name" value="PTS SYSTEM N,N'-DIACETYLCHITOBIOSE-SPECIFIC EIIC COMPONENT"/>
    <property type="match status" value="1"/>
</dbReference>
<dbReference type="EMBL" id="QDAY01000004">
    <property type="protein sequence ID" value="KAA9448242.1"/>
    <property type="molecule type" value="Genomic_DNA"/>
</dbReference>
<feature type="transmembrane region" description="Helical" evidence="9">
    <location>
        <begin position="137"/>
        <end position="157"/>
    </location>
</feature>
<dbReference type="InterPro" id="IPR004501">
    <property type="entry name" value="PTS_EIIC_3"/>
</dbReference>
<keyword evidence="4 8" id="KW-0762">Sugar transport</keyword>
<dbReference type="KEGG" id="lmv:Y193_02175"/>
<evidence type="ECO:0000313" key="33">
    <source>
        <dbReference type="Proteomes" id="UP000522199"/>
    </source>
</evidence>
<evidence type="ECO:0000313" key="23">
    <source>
        <dbReference type="EMBL" id="KAA9448242.1"/>
    </source>
</evidence>
<evidence type="ECO:0000256" key="2">
    <source>
        <dbReference type="ARBA" id="ARBA00022448"/>
    </source>
</evidence>
<evidence type="ECO:0000313" key="36">
    <source>
        <dbReference type="Proteomes" id="UP000544530"/>
    </source>
</evidence>
<dbReference type="Proteomes" id="UP000528151">
    <property type="component" value="Unassembled WGS sequence"/>
</dbReference>
<evidence type="ECO:0000313" key="32">
    <source>
        <dbReference type="Proteomes" id="UP000489121"/>
    </source>
</evidence>
<name>A0A0B8QSF8_LISMN</name>
<dbReference type="PANTHER" id="PTHR33989">
    <property type="match status" value="1"/>
</dbReference>
<evidence type="ECO:0000313" key="27">
    <source>
        <dbReference type="Proteomes" id="UP000368512"/>
    </source>
</evidence>
<evidence type="ECO:0000313" key="29">
    <source>
        <dbReference type="Proteomes" id="UP000427828"/>
    </source>
</evidence>
<evidence type="ECO:0000313" key="21">
    <source>
        <dbReference type="EMBL" id="HAB8397382.1"/>
    </source>
</evidence>
<dbReference type="Proteomes" id="UP000841561">
    <property type="component" value="Unassembled WGS sequence"/>
</dbReference>
<evidence type="ECO:0000313" key="37">
    <source>
        <dbReference type="Proteomes" id="UP000840197"/>
    </source>
</evidence>
<dbReference type="EMBL" id="AABBZO010000001">
    <property type="protein sequence ID" value="EAG4460761.1"/>
    <property type="molecule type" value="Genomic_DNA"/>
</dbReference>
<reference evidence="18 31" key="6">
    <citation type="submission" date="2019-08" db="EMBL/GenBank/DDBJ databases">
        <authorList>
            <person name="Ashton P.M."/>
            <person name="Dallman T."/>
            <person name="Nair S."/>
            <person name="De Pinna E."/>
            <person name="Peters T."/>
            <person name="Grant K."/>
        </authorList>
    </citation>
    <scope>NUCLEOTIDE SEQUENCE [LARGE SCALE GENOMIC DNA]</scope>
    <source>
        <strain evidence="18 31">788324</strain>
    </source>
</reference>
<dbReference type="RefSeq" id="WP_003724990.1">
    <property type="nucleotide sequence ID" value="NC_021823.1"/>
</dbReference>
<dbReference type="Proteomes" id="UP000840569">
    <property type="component" value="Unassembled WGS sequence"/>
</dbReference>
<evidence type="ECO:0000256" key="8">
    <source>
        <dbReference type="PIRNR" id="PIRNR006351"/>
    </source>
</evidence>
<feature type="transmembrane region" description="Helical" evidence="9">
    <location>
        <begin position="390"/>
        <end position="412"/>
    </location>
</feature>
<keyword evidence="2 8" id="KW-0813">Transport</keyword>
<evidence type="ECO:0000313" key="25">
    <source>
        <dbReference type="EMBL" id="RKA09590.1"/>
    </source>
</evidence>
<feature type="transmembrane region" description="Helical" evidence="9">
    <location>
        <begin position="178"/>
        <end position="201"/>
    </location>
</feature>
<dbReference type="InterPro" id="IPR051088">
    <property type="entry name" value="PTS_Sugar-EIIC/EIIB"/>
</dbReference>
<dbReference type="Proteomes" id="UP000527632">
    <property type="component" value="Unassembled WGS sequence"/>
</dbReference>
<dbReference type="OMA" id="QLFWVIG"/>
<organism evidence="12 28">
    <name type="scientific">Listeria monocytogenes</name>
    <dbReference type="NCBI Taxonomy" id="1639"/>
    <lineage>
        <taxon>Bacteria</taxon>
        <taxon>Bacillati</taxon>
        <taxon>Bacillota</taxon>
        <taxon>Bacilli</taxon>
        <taxon>Bacillales</taxon>
        <taxon>Listeriaceae</taxon>
        <taxon>Listeria</taxon>
    </lineage>
</organism>
<dbReference type="PROSITE" id="PS51105">
    <property type="entry name" value="PTS_EIIC_TYPE_3"/>
    <property type="match status" value="1"/>
</dbReference>
<dbReference type="EMBL" id="DAAHYZ010000002">
    <property type="protein sequence ID" value="HAB7720872.1"/>
    <property type="molecule type" value="Genomic_DNA"/>
</dbReference>
<evidence type="ECO:0000313" key="24">
    <source>
        <dbReference type="EMBL" id="NYA00892.1"/>
    </source>
</evidence>
<dbReference type="EMBL" id="AALGDA010000002">
    <property type="protein sequence ID" value="ECY9781609.1"/>
    <property type="molecule type" value="Genomic_DNA"/>
</dbReference>
<feature type="transmembrane region" description="Helical" evidence="9">
    <location>
        <begin position="108"/>
        <end position="125"/>
    </location>
</feature>
<dbReference type="EMBL" id="DAAKPP010000004">
    <property type="protein sequence ID" value="HAC3055588.1"/>
    <property type="molecule type" value="Genomic_DNA"/>
</dbReference>
<dbReference type="Proteomes" id="UP000467536">
    <property type="component" value="Unassembled WGS sequence"/>
</dbReference>
<evidence type="ECO:0000256" key="4">
    <source>
        <dbReference type="ARBA" id="ARBA00022597"/>
    </source>
</evidence>
<evidence type="ECO:0000313" key="28">
    <source>
        <dbReference type="Proteomes" id="UP000403352"/>
    </source>
</evidence>